<protein>
    <recommendedName>
        <fullName evidence="5">Ornithine cyclodeaminase</fullName>
    </recommendedName>
</protein>
<dbReference type="Gene3D" id="3.40.50.720">
    <property type="entry name" value="NAD(P)-binding Rossmann-like Domain"/>
    <property type="match status" value="1"/>
</dbReference>
<evidence type="ECO:0000313" key="3">
    <source>
        <dbReference type="EMBL" id="QUC21409.1"/>
    </source>
</evidence>
<accession>A0A8E5HTM6</accession>
<dbReference type="InterPro" id="IPR003462">
    <property type="entry name" value="ODC_Mu_crystall"/>
</dbReference>
<gene>
    <name evidence="3" type="ORF">UV8b_05652</name>
</gene>
<dbReference type="Proteomes" id="UP000027002">
    <property type="component" value="Chromosome 4"/>
</dbReference>
<reference evidence="3" key="1">
    <citation type="submission" date="2020-03" db="EMBL/GenBank/DDBJ databases">
        <title>A mixture of massive structural variations and highly conserved coding sequences in Ustilaginoidea virens genome.</title>
        <authorList>
            <person name="Zhang K."/>
            <person name="Zhao Z."/>
            <person name="Zhang Z."/>
            <person name="Li Y."/>
            <person name="Hsiang T."/>
            <person name="Sun W."/>
        </authorList>
    </citation>
    <scope>NUCLEOTIDE SEQUENCE</scope>
    <source>
        <strain evidence="3">UV-8b</strain>
    </source>
</reference>
<dbReference type="GO" id="GO:0005737">
    <property type="term" value="C:cytoplasm"/>
    <property type="evidence" value="ECO:0007669"/>
    <property type="project" value="TreeGrafter"/>
</dbReference>
<comment type="similarity">
    <text evidence="1">Belongs to the ornithine cyclodeaminase/mu-crystallin family.</text>
</comment>
<keyword evidence="4" id="KW-1185">Reference proteome</keyword>
<name>A0A8E5HTM6_USTVR</name>
<evidence type="ECO:0000313" key="4">
    <source>
        <dbReference type="Proteomes" id="UP000027002"/>
    </source>
</evidence>
<dbReference type="EMBL" id="CP072756">
    <property type="protein sequence ID" value="QUC21409.1"/>
    <property type="molecule type" value="Genomic_DNA"/>
</dbReference>
<dbReference type="InterPro" id="IPR036291">
    <property type="entry name" value="NAD(P)-bd_dom_sf"/>
</dbReference>
<feature type="region of interest" description="Disordered" evidence="2">
    <location>
        <begin position="343"/>
        <end position="421"/>
    </location>
</feature>
<dbReference type="Pfam" id="PF02423">
    <property type="entry name" value="OCD_Mu_crystall"/>
    <property type="match status" value="1"/>
</dbReference>
<evidence type="ECO:0000256" key="1">
    <source>
        <dbReference type="ARBA" id="ARBA00008903"/>
    </source>
</evidence>
<proteinExistence type="inferred from homology"/>
<evidence type="ECO:0008006" key="5">
    <source>
        <dbReference type="Google" id="ProtNLM"/>
    </source>
</evidence>
<feature type="compositionally biased region" description="Polar residues" evidence="2">
    <location>
        <begin position="346"/>
        <end position="355"/>
    </location>
</feature>
<dbReference type="KEGG" id="uvi:66066429"/>
<dbReference type="GeneID" id="66066429"/>
<dbReference type="FunFam" id="3.40.50.720:FF:000577">
    <property type="entry name" value="Proline utilization protein PrnX, putative"/>
    <property type="match status" value="1"/>
</dbReference>
<sequence>MTFTVLTDHQVGEILENLTVDELDEFRHVLASALHEFSNSTDAGDGDVYQQPHRITTFHSASSATTLYMPSCGPEGMGCKVVSLTSSVAAQDANVKPISPTGVVNLFRPDGSPLGLVHASTLTAFRTALASACLLHRRNHVKTLTVFGSGSQAYWHVRLALLMRGSTIRHVHIINRRFSDRAGSILKKFTIVPASVKEREGWPHAKFSILTPTFYDFDRLQKEQIRSADVIYCCTPSRQELFDASILTSHEGRKKGRLIVAVGSYTPEMRELPEGLLQLVTKPHDRLHRHFHKHADEGGVIIVDTLDGAMKEAGEIISAKISPHQMVELGELVMLHRLAVEESESETAGSQTPLSSDYEPTIDLDDKTPSMSSVWNNSSSRPASPSGSTSSQHNHSRVPSIPLPFRTRSGASSESEGKKEDGLARWLRDGTVVYKSVGLGLMDLVVGMHLVKLANEKNVGTQIEGF</sequence>
<dbReference type="PANTHER" id="PTHR13812:SF19">
    <property type="entry name" value="KETIMINE REDUCTASE MU-CRYSTALLIN"/>
    <property type="match status" value="1"/>
</dbReference>
<feature type="compositionally biased region" description="Low complexity" evidence="2">
    <location>
        <begin position="370"/>
        <end position="391"/>
    </location>
</feature>
<dbReference type="PANTHER" id="PTHR13812">
    <property type="entry name" value="KETIMINE REDUCTASE MU-CRYSTALLIN"/>
    <property type="match status" value="1"/>
</dbReference>
<dbReference type="SUPFAM" id="SSF51735">
    <property type="entry name" value="NAD(P)-binding Rossmann-fold domains"/>
    <property type="match status" value="1"/>
</dbReference>
<dbReference type="RefSeq" id="XP_042999082.1">
    <property type="nucleotide sequence ID" value="XM_043143149.1"/>
</dbReference>
<dbReference type="AlphaFoldDB" id="A0A8E5HTM6"/>
<evidence type="ECO:0000256" key="2">
    <source>
        <dbReference type="SAM" id="MobiDB-lite"/>
    </source>
</evidence>
<organism evidence="3 4">
    <name type="scientific">Ustilaginoidea virens</name>
    <name type="common">Rice false smut fungus</name>
    <name type="synonym">Villosiclava virens</name>
    <dbReference type="NCBI Taxonomy" id="1159556"/>
    <lineage>
        <taxon>Eukaryota</taxon>
        <taxon>Fungi</taxon>
        <taxon>Dikarya</taxon>
        <taxon>Ascomycota</taxon>
        <taxon>Pezizomycotina</taxon>
        <taxon>Sordariomycetes</taxon>
        <taxon>Hypocreomycetidae</taxon>
        <taxon>Hypocreales</taxon>
        <taxon>Clavicipitaceae</taxon>
        <taxon>Ustilaginoidea</taxon>
    </lineage>
</organism>
<dbReference type="OrthoDB" id="41492at2759"/>